<proteinExistence type="inferred from homology"/>
<dbReference type="PANTHER" id="PTHR32305:SF15">
    <property type="entry name" value="PROTEIN RHSA-RELATED"/>
    <property type="match status" value="1"/>
</dbReference>
<dbReference type="SUPFAM" id="SSF69255">
    <property type="entry name" value="gp5 N-terminal domain-like"/>
    <property type="match status" value="1"/>
</dbReference>
<dbReference type="Gene3D" id="2.40.50.230">
    <property type="entry name" value="Gp5 N-terminal domain"/>
    <property type="match status" value="1"/>
</dbReference>
<dbReference type="SUPFAM" id="SSF69349">
    <property type="entry name" value="Phage fibre proteins"/>
    <property type="match status" value="2"/>
</dbReference>
<keyword evidence="7" id="KW-1185">Reference proteome</keyword>
<dbReference type="InterPro" id="IPR037026">
    <property type="entry name" value="Vgr_OB-fold_dom_sf"/>
</dbReference>
<feature type="domain" description="Gp5/Type VI secretion system Vgr C-terminal trimerisation" evidence="5">
    <location>
        <begin position="472"/>
        <end position="553"/>
    </location>
</feature>
<feature type="domain" description="Gp5/Type VI secretion system Vgr protein OB-fold" evidence="4">
    <location>
        <begin position="390"/>
        <end position="455"/>
    </location>
</feature>
<dbReference type="SUPFAM" id="SSF69279">
    <property type="entry name" value="Phage tail proteins"/>
    <property type="match status" value="2"/>
</dbReference>
<comment type="subcellular location">
    <subcellularLocation>
        <location evidence="1">Secreted</location>
    </subcellularLocation>
</comment>
<dbReference type="AlphaFoldDB" id="A0A8J7WB69"/>
<comment type="similarity">
    <text evidence="2">Belongs to the VgrG protein family.</text>
</comment>
<evidence type="ECO:0000313" key="7">
    <source>
        <dbReference type="Proteomes" id="UP000681356"/>
    </source>
</evidence>
<dbReference type="Proteomes" id="UP000681356">
    <property type="component" value="Unassembled WGS sequence"/>
</dbReference>
<evidence type="ECO:0000256" key="1">
    <source>
        <dbReference type="ARBA" id="ARBA00004613"/>
    </source>
</evidence>
<evidence type="ECO:0000256" key="3">
    <source>
        <dbReference type="ARBA" id="ARBA00022525"/>
    </source>
</evidence>
<evidence type="ECO:0000259" key="4">
    <source>
        <dbReference type="Pfam" id="PF04717"/>
    </source>
</evidence>
<dbReference type="InterPro" id="IPR006531">
    <property type="entry name" value="Gp5/Vgr_OB"/>
</dbReference>
<dbReference type="Gene3D" id="3.55.50.10">
    <property type="entry name" value="Baseplate protein-like domains"/>
    <property type="match status" value="1"/>
</dbReference>
<dbReference type="NCBIfam" id="TIGR01646">
    <property type="entry name" value="vgr_GE"/>
    <property type="match status" value="1"/>
</dbReference>
<protein>
    <submittedName>
        <fullName evidence="6">Type VI secretion system tip protein VgrG</fullName>
    </submittedName>
</protein>
<dbReference type="GO" id="GO:0005576">
    <property type="term" value="C:extracellular region"/>
    <property type="evidence" value="ECO:0007669"/>
    <property type="project" value="UniProtKB-SubCell"/>
</dbReference>
<reference evidence="6" key="1">
    <citation type="submission" date="2021-04" db="EMBL/GenBank/DDBJ databases">
        <authorList>
            <person name="Yoon J."/>
        </authorList>
    </citation>
    <scope>NUCLEOTIDE SEQUENCE</scope>
    <source>
        <strain evidence="6">KMU-90</strain>
    </source>
</reference>
<evidence type="ECO:0000259" key="5">
    <source>
        <dbReference type="Pfam" id="PF22178"/>
    </source>
</evidence>
<dbReference type="PANTHER" id="PTHR32305">
    <property type="match status" value="1"/>
</dbReference>
<dbReference type="Gene3D" id="4.10.220.110">
    <property type="match status" value="1"/>
</dbReference>
<gene>
    <name evidence="6" type="primary">tssI</name>
    <name evidence="6" type="ORF">KB874_05270</name>
</gene>
<dbReference type="Gene3D" id="2.30.110.50">
    <property type="match status" value="1"/>
</dbReference>
<dbReference type="RefSeq" id="WP_212535511.1">
    <property type="nucleotide sequence ID" value="NZ_JAGTUU010000002.1"/>
</dbReference>
<comment type="caution">
    <text evidence="6">The sequence shown here is derived from an EMBL/GenBank/DDBJ whole genome shotgun (WGS) entry which is preliminary data.</text>
</comment>
<dbReference type="InterPro" id="IPR006533">
    <property type="entry name" value="T6SS_Vgr_RhsGE"/>
</dbReference>
<evidence type="ECO:0000313" key="6">
    <source>
        <dbReference type="EMBL" id="MBS0123537.1"/>
    </source>
</evidence>
<dbReference type="Pfam" id="PF05954">
    <property type="entry name" value="Phage_GPD"/>
    <property type="match status" value="1"/>
</dbReference>
<dbReference type="Pfam" id="PF22178">
    <property type="entry name" value="Gp5_trimer_C"/>
    <property type="match status" value="1"/>
</dbReference>
<dbReference type="EMBL" id="JAGTUU010000002">
    <property type="protein sequence ID" value="MBS0123537.1"/>
    <property type="molecule type" value="Genomic_DNA"/>
</dbReference>
<name>A0A8J7WB69_9RHOB</name>
<dbReference type="InterPro" id="IPR050708">
    <property type="entry name" value="T6SS_VgrG/RHS"/>
</dbReference>
<dbReference type="InterPro" id="IPR054030">
    <property type="entry name" value="Gp5_Vgr_C"/>
</dbReference>
<dbReference type="NCBIfam" id="TIGR03361">
    <property type="entry name" value="VI_Rhs_Vgr"/>
    <property type="match status" value="1"/>
</dbReference>
<organism evidence="6 7">
    <name type="scientific">Thetidibacter halocola</name>
    <dbReference type="NCBI Taxonomy" id="2827239"/>
    <lineage>
        <taxon>Bacteria</taxon>
        <taxon>Pseudomonadati</taxon>
        <taxon>Pseudomonadota</taxon>
        <taxon>Alphaproteobacteria</taxon>
        <taxon>Rhodobacterales</taxon>
        <taxon>Roseobacteraceae</taxon>
        <taxon>Thetidibacter</taxon>
    </lineage>
</organism>
<dbReference type="Pfam" id="PF04717">
    <property type="entry name" value="Phage_base_V"/>
    <property type="match status" value="1"/>
</dbReference>
<dbReference type="InterPro" id="IPR017847">
    <property type="entry name" value="T6SS_RhsGE_Vgr_subset"/>
</dbReference>
<sequence length="780" mass="84417">MPASFKQDGRMGRFHSSLGTDVLVLLRFNGSDHLNDLFEYRVEALSTDPDLKLDDILGTHAQVELLDRKGNSVWFDGIVTRVVWAGPYENGHRYDLELRPWFWLAGRKRNQRIFHEMSVDEILQELLQPYAALGQPHLSNKLTKSYPTLEYTVQYRESDLNFACRLMERFGITYAFRHEQGNHTMLLLDDPEEHPEIPGGKRPYLGVEGHHQADEEHFWEFLPERNITTGAVRLTDYNFKTPTAAMEVDHSDPAPHEMADIESFDYPGDYLEAGDGRSRVATLRVRQERTRDKAVRALGDVVSLKSGMRIGLGGEHLASVLQETYVALAASHSYVSDSYGSGGAASDGYAYRGSYMLQPAKAPLAPVCKTPQPVVQGPQTAMVVGEGEIDCDEFGRILVRFHWDLNAAHSMRCRVSQSWASKGWGGMVIPRIGMEVVVEFLEGDPDKPLVTGCVYNGKNTPAYPLPANKTKSVFRTDSHQGSGFNELVFEDEPGKEHIAIKAQQDLSTLVLNDQVERIKRHDVQSVGVNKLVEVGKNHKTEVGGSVNITVGGTGQGASSMFSGLSGLSSKTKSLLNKGGSKGGGGGSDLGKFAGTVGKAALGFLSSKGGKGRGGLHGADEAGKDANHAMRGAGSELGDSGDDLFDQPGVMNTVVSNFRSDTTGVASSEMVGVTKVLTVGGALMEFVGMEKEVTVGQKLTTTVGESILNQTPKHTLIATQKFTIAAPGGSIEIDQSGITIKAFQLKVLCPSVDFNPGAPATAEVLKAEQAFAQECKATLGG</sequence>
<keyword evidence="3" id="KW-0964">Secreted</keyword>
<accession>A0A8J7WB69</accession>
<evidence type="ECO:0000256" key="2">
    <source>
        <dbReference type="ARBA" id="ARBA00005558"/>
    </source>
</evidence>